<keyword evidence="3" id="KW-1185">Reference proteome</keyword>
<organism evidence="2 3">
    <name type="scientific">Luteibacter anthropi</name>
    <dbReference type="NCBI Taxonomy" id="564369"/>
    <lineage>
        <taxon>Bacteria</taxon>
        <taxon>Pseudomonadati</taxon>
        <taxon>Pseudomonadota</taxon>
        <taxon>Gammaproteobacteria</taxon>
        <taxon>Lysobacterales</taxon>
        <taxon>Rhodanobacteraceae</taxon>
        <taxon>Luteibacter</taxon>
    </lineage>
</organism>
<name>A0A7X5U8H2_9GAMM</name>
<comment type="caution">
    <text evidence="2">The sequence shown here is derived from an EMBL/GenBank/DDBJ whole genome shotgun (WGS) entry which is preliminary data.</text>
</comment>
<sequence length="151" mass="16783">MLLKHADATLAVDRRRRKGVLRERGFSLLETIAAILLLSIAFGALVQVSGASTHLTTKATKQSRAAMWADSKLEALGHGEPFIAGHSEGRFDTTFRWDMTITPAAEDTSDLHLYRVDLDVLWKEGMTTARLHFITLRLQDEIKPRGKGGEI</sequence>
<keyword evidence="1" id="KW-0812">Transmembrane</keyword>
<protein>
    <submittedName>
        <fullName evidence="2">Type II secretion system protein</fullName>
    </submittedName>
</protein>
<feature type="transmembrane region" description="Helical" evidence="1">
    <location>
        <begin position="25"/>
        <end position="46"/>
    </location>
</feature>
<dbReference type="PROSITE" id="PS00409">
    <property type="entry name" value="PROKAR_NTER_METHYL"/>
    <property type="match status" value="1"/>
</dbReference>
<dbReference type="RefSeq" id="WP_166946864.1">
    <property type="nucleotide sequence ID" value="NZ_JAARLZ010000002.1"/>
</dbReference>
<proteinExistence type="predicted"/>
<keyword evidence="1" id="KW-1133">Transmembrane helix</keyword>
<evidence type="ECO:0000256" key="1">
    <source>
        <dbReference type="SAM" id="Phobius"/>
    </source>
</evidence>
<evidence type="ECO:0000313" key="3">
    <source>
        <dbReference type="Proteomes" id="UP000490980"/>
    </source>
</evidence>
<dbReference type="EMBL" id="JAARLZ010000002">
    <property type="protein sequence ID" value="NII05784.1"/>
    <property type="molecule type" value="Genomic_DNA"/>
</dbReference>
<accession>A0A7X5U8H2</accession>
<evidence type="ECO:0000313" key="2">
    <source>
        <dbReference type="EMBL" id="NII05784.1"/>
    </source>
</evidence>
<gene>
    <name evidence="2" type="ORF">HBF25_05180</name>
</gene>
<dbReference type="Proteomes" id="UP000490980">
    <property type="component" value="Unassembled WGS sequence"/>
</dbReference>
<keyword evidence="1" id="KW-0472">Membrane</keyword>
<dbReference type="AlphaFoldDB" id="A0A7X5U8H2"/>
<dbReference type="InterPro" id="IPR012902">
    <property type="entry name" value="N_methyl_site"/>
</dbReference>
<reference evidence="2 3" key="1">
    <citation type="submission" date="2020-03" db="EMBL/GenBank/DDBJ databases">
        <authorList>
            <person name="Lai Q."/>
        </authorList>
    </citation>
    <scope>NUCLEOTIDE SEQUENCE [LARGE SCALE GENOMIC DNA]</scope>
    <source>
        <strain evidence="2 3">CCUG 25036</strain>
    </source>
</reference>
<dbReference type="NCBIfam" id="TIGR02532">
    <property type="entry name" value="IV_pilin_GFxxxE"/>
    <property type="match status" value="1"/>
</dbReference>